<dbReference type="Proteomes" id="UP001054925">
    <property type="component" value="Unassembled WGS sequence"/>
</dbReference>
<organism evidence="2 3">
    <name type="scientific">Corynebacterium ammoniagenes</name>
    <name type="common">Brevibacterium ammoniagenes</name>
    <dbReference type="NCBI Taxonomy" id="1697"/>
    <lineage>
        <taxon>Bacteria</taxon>
        <taxon>Bacillati</taxon>
        <taxon>Actinomycetota</taxon>
        <taxon>Actinomycetes</taxon>
        <taxon>Mycobacteriales</taxon>
        <taxon>Corynebacteriaceae</taxon>
        <taxon>Corynebacterium</taxon>
    </lineage>
</organism>
<keyword evidence="1" id="KW-0472">Membrane</keyword>
<evidence type="ECO:0000313" key="3">
    <source>
        <dbReference type="Proteomes" id="UP001054925"/>
    </source>
</evidence>
<feature type="transmembrane region" description="Helical" evidence="1">
    <location>
        <begin position="77"/>
        <end position="98"/>
    </location>
</feature>
<feature type="transmembrane region" description="Helical" evidence="1">
    <location>
        <begin position="48"/>
        <end position="70"/>
    </location>
</feature>
<dbReference type="EMBL" id="BQKK01000003">
    <property type="protein sequence ID" value="GJN43036.1"/>
    <property type="molecule type" value="Genomic_DNA"/>
</dbReference>
<protein>
    <submittedName>
        <fullName evidence="2">Uncharacterized protein</fullName>
    </submittedName>
</protein>
<dbReference type="AlphaFoldDB" id="A0AAV5GC04"/>
<comment type="caution">
    <text evidence="2">The sequence shown here is derived from an EMBL/GenBank/DDBJ whole genome shotgun (WGS) entry which is preliminary data.</text>
</comment>
<keyword evidence="1" id="KW-1133">Transmembrane helix</keyword>
<keyword evidence="1" id="KW-0812">Transmembrane</keyword>
<evidence type="ECO:0000256" key="1">
    <source>
        <dbReference type="SAM" id="Phobius"/>
    </source>
</evidence>
<gene>
    <name evidence="2" type="ORF">CAT723_15150</name>
</gene>
<feature type="transmembrane region" description="Helical" evidence="1">
    <location>
        <begin position="104"/>
        <end position="121"/>
    </location>
</feature>
<evidence type="ECO:0000313" key="2">
    <source>
        <dbReference type="EMBL" id="GJN43036.1"/>
    </source>
</evidence>
<proteinExistence type="predicted"/>
<name>A0AAV5GC04_CORAM</name>
<dbReference type="RefSeq" id="WP_003847531.1">
    <property type="nucleotide sequence ID" value="NZ_BQKK01000003.1"/>
</dbReference>
<accession>A0AAV5GC04</accession>
<feature type="transmembrane region" description="Helical" evidence="1">
    <location>
        <begin position="21"/>
        <end position="42"/>
    </location>
</feature>
<sequence length="164" mass="17254">MTRVSVQEDSSLALMQRWLMLIGGAFVLLGGAVAAVASPLGIAKGSWLSAYLVLVAGVPVYLVGQFIAHWIVGRGGWALLVGWYLGNTAVVVGSLLSFPLLVDLGGVVLLVPLVIMLWIALQQGRIAGSTRSRSAEIGRLLLMAALVIMIFSIPVGLVLAHIRA</sequence>
<feature type="transmembrane region" description="Helical" evidence="1">
    <location>
        <begin position="141"/>
        <end position="162"/>
    </location>
</feature>
<reference evidence="2" key="1">
    <citation type="submission" date="2021-12" db="EMBL/GenBank/DDBJ databases">
        <title>Draft genome sequence of Corynebacterium ammoniagenes strain T-723.</title>
        <authorList>
            <person name="Matsuzawa M."/>
            <person name="Hiratani M."/>
            <person name="Abe I."/>
            <person name="Tsuji Y."/>
            <person name="Nakamura J."/>
        </authorList>
    </citation>
    <scope>NUCLEOTIDE SEQUENCE</scope>
    <source>
        <strain evidence="2">T-723</strain>
    </source>
</reference>